<reference evidence="10" key="1">
    <citation type="submission" date="2020-03" db="EMBL/GenBank/DDBJ databases">
        <title>Studies in the Genomics of Life Span.</title>
        <authorList>
            <person name="Glass D."/>
        </authorList>
    </citation>
    <scope>NUCLEOTIDE SEQUENCE</scope>
    <source>
        <strain evidence="10">LTLLF</strain>
        <tissue evidence="10">Muscle</tissue>
    </source>
</reference>
<keyword evidence="4" id="KW-0408">Iron</keyword>
<gene>
    <name evidence="10" type="ORF">LTLLF_167715</name>
</gene>
<dbReference type="GO" id="GO:0015094">
    <property type="term" value="F:lead ion transmembrane transporter activity"/>
    <property type="evidence" value="ECO:0007669"/>
    <property type="project" value="TreeGrafter"/>
</dbReference>
<protein>
    <submittedName>
        <fullName evidence="10">Natural resistance-associated macrophage protein 2</fullName>
    </submittedName>
</protein>
<evidence type="ECO:0000313" key="11">
    <source>
        <dbReference type="Proteomes" id="UP000710432"/>
    </source>
</evidence>
<keyword evidence="8" id="KW-0458">Lysosome</keyword>
<dbReference type="Proteomes" id="UP000710432">
    <property type="component" value="Unassembled WGS sequence"/>
</dbReference>
<comment type="caution">
    <text evidence="10">The sequence shown here is derived from an EMBL/GenBank/DDBJ whole genome shotgun (WGS) entry which is preliminary data.</text>
</comment>
<keyword evidence="6 9" id="KW-1133">Transmembrane helix</keyword>
<proteinExistence type="inferred from homology"/>
<comment type="subcellular location">
    <subcellularLocation>
        <location evidence="1">Late endosome membrane</location>
        <topology evidence="1">Multi-pass membrane protein</topology>
    </subcellularLocation>
    <subcellularLocation>
        <location evidence="2">Lysosome membrane</location>
        <topology evidence="2">Multi-pass membrane protein</topology>
    </subcellularLocation>
</comment>
<evidence type="ECO:0000256" key="3">
    <source>
        <dbReference type="ARBA" id="ARBA00006670"/>
    </source>
</evidence>
<sequence length="210" mass="23470">MSVPSCSGCSTSQIEQAVGIVGAVIMLHNMYLHSALLKGFLNLRWSRFAPVILTRSIAIIPTLFVAVFQDVEHLTGMNDFLNVLQSLQTVTWKYKPDNPQHPPHIASHQCLITALEMKLMRPHNSIWFFRLPFALIPILTFTSLRPVMNDFSNGIGWRIAGGILALIVCSINMYFVVVYVQDLGHLAVYVVAAVTSMAYLSFVFYLVSPL</sequence>
<evidence type="ECO:0000256" key="4">
    <source>
        <dbReference type="ARBA" id="ARBA00022496"/>
    </source>
</evidence>
<evidence type="ECO:0000313" key="10">
    <source>
        <dbReference type="EMBL" id="KAH0507660.1"/>
    </source>
</evidence>
<dbReference type="EMBL" id="JAATJU010023462">
    <property type="protein sequence ID" value="KAH0507660.1"/>
    <property type="molecule type" value="Genomic_DNA"/>
</dbReference>
<keyword evidence="5 9" id="KW-0812">Transmembrane</keyword>
<feature type="transmembrane region" description="Helical" evidence="9">
    <location>
        <begin position="159"/>
        <end position="180"/>
    </location>
</feature>
<evidence type="ECO:0000256" key="1">
    <source>
        <dbReference type="ARBA" id="ARBA00004107"/>
    </source>
</evidence>
<evidence type="ECO:0000256" key="2">
    <source>
        <dbReference type="ARBA" id="ARBA00004155"/>
    </source>
</evidence>
<evidence type="ECO:0000256" key="7">
    <source>
        <dbReference type="ARBA" id="ARBA00023136"/>
    </source>
</evidence>
<dbReference type="InterPro" id="IPR001046">
    <property type="entry name" value="NRAMP_fam"/>
</dbReference>
<dbReference type="GO" id="GO:0005765">
    <property type="term" value="C:lysosomal membrane"/>
    <property type="evidence" value="ECO:0007669"/>
    <property type="project" value="UniProtKB-SubCell"/>
</dbReference>
<evidence type="ECO:0000256" key="5">
    <source>
        <dbReference type="ARBA" id="ARBA00022692"/>
    </source>
</evidence>
<dbReference type="PANTHER" id="PTHR11706">
    <property type="entry name" value="SOLUTE CARRIER PROTEIN FAMILY 11 MEMBER"/>
    <property type="match status" value="1"/>
</dbReference>
<dbReference type="AlphaFoldDB" id="A0A8J6GAD7"/>
<feature type="transmembrane region" description="Helical" evidence="9">
    <location>
        <begin position="127"/>
        <end position="147"/>
    </location>
</feature>
<organism evidence="10 11">
    <name type="scientific">Microtus ochrogaster</name>
    <name type="common">Prairie vole</name>
    <dbReference type="NCBI Taxonomy" id="79684"/>
    <lineage>
        <taxon>Eukaryota</taxon>
        <taxon>Metazoa</taxon>
        <taxon>Chordata</taxon>
        <taxon>Craniata</taxon>
        <taxon>Vertebrata</taxon>
        <taxon>Euteleostomi</taxon>
        <taxon>Mammalia</taxon>
        <taxon>Eutheria</taxon>
        <taxon>Euarchontoglires</taxon>
        <taxon>Glires</taxon>
        <taxon>Rodentia</taxon>
        <taxon>Myomorpha</taxon>
        <taxon>Muroidea</taxon>
        <taxon>Cricetidae</taxon>
        <taxon>Arvicolinae</taxon>
        <taxon>Microtus</taxon>
    </lineage>
</organism>
<name>A0A8J6GAD7_MICOH</name>
<dbReference type="GO" id="GO:0046870">
    <property type="term" value="F:cadmium ion binding"/>
    <property type="evidence" value="ECO:0007669"/>
    <property type="project" value="TreeGrafter"/>
</dbReference>
<evidence type="ECO:0000256" key="8">
    <source>
        <dbReference type="ARBA" id="ARBA00023228"/>
    </source>
</evidence>
<dbReference type="PRINTS" id="PR00447">
    <property type="entry name" value="NATRESASSCMP"/>
</dbReference>
<keyword evidence="4" id="KW-0410">Iron transport</keyword>
<comment type="similarity">
    <text evidence="3">Belongs to the NRAMP family.</text>
</comment>
<feature type="transmembrane region" description="Helical" evidence="9">
    <location>
        <begin position="186"/>
        <end position="207"/>
    </location>
</feature>
<dbReference type="GO" id="GO:0015086">
    <property type="term" value="F:cadmium ion transmembrane transporter activity"/>
    <property type="evidence" value="ECO:0007669"/>
    <property type="project" value="TreeGrafter"/>
</dbReference>
<dbReference type="GO" id="GO:0015099">
    <property type="term" value="F:nickel cation transmembrane transporter activity"/>
    <property type="evidence" value="ECO:0007669"/>
    <property type="project" value="TreeGrafter"/>
</dbReference>
<evidence type="ECO:0000256" key="6">
    <source>
        <dbReference type="ARBA" id="ARBA00022989"/>
    </source>
</evidence>
<evidence type="ECO:0000256" key="9">
    <source>
        <dbReference type="SAM" id="Phobius"/>
    </source>
</evidence>
<dbReference type="GO" id="GO:0005384">
    <property type="term" value="F:manganese ion transmembrane transporter activity"/>
    <property type="evidence" value="ECO:0007669"/>
    <property type="project" value="TreeGrafter"/>
</dbReference>
<dbReference type="GO" id="GO:0005886">
    <property type="term" value="C:plasma membrane"/>
    <property type="evidence" value="ECO:0007669"/>
    <property type="project" value="TreeGrafter"/>
</dbReference>
<dbReference type="GO" id="GO:0015093">
    <property type="term" value="F:ferrous iron transmembrane transporter activity"/>
    <property type="evidence" value="ECO:0007669"/>
    <property type="project" value="TreeGrafter"/>
</dbReference>
<feature type="transmembrane region" description="Helical" evidence="9">
    <location>
        <begin position="48"/>
        <end position="68"/>
    </location>
</feature>
<keyword evidence="4" id="KW-0406">Ion transport</keyword>
<keyword evidence="7 9" id="KW-0472">Membrane</keyword>
<dbReference type="GO" id="GO:0031902">
    <property type="term" value="C:late endosome membrane"/>
    <property type="evidence" value="ECO:0007669"/>
    <property type="project" value="UniProtKB-SubCell"/>
</dbReference>
<keyword evidence="4" id="KW-0813">Transport</keyword>
<dbReference type="GO" id="GO:0015087">
    <property type="term" value="F:cobalt ion transmembrane transporter activity"/>
    <property type="evidence" value="ECO:0007669"/>
    <property type="project" value="TreeGrafter"/>
</dbReference>
<feature type="transmembrane region" description="Helical" evidence="9">
    <location>
        <begin position="17"/>
        <end position="36"/>
    </location>
</feature>
<dbReference type="PANTHER" id="PTHR11706:SF40">
    <property type="entry name" value="NATURAL RESISTANCE-ASSOCIATED MACROPHAGE PROTEIN 2"/>
    <property type="match status" value="1"/>
</dbReference>
<accession>A0A8J6GAD7</accession>